<dbReference type="RefSeq" id="WP_308984887.1">
    <property type="nucleotide sequence ID" value="NZ_JARXIC010000011.1"/>
</dbReference>
<evidence type="ECO:0000256" key="1">
    <source>
        <dbReference type="ARBA" id="ARBA00009673"/>
    </source>
</evidence>
<keyword evidence="2" id="KW-0694">RNA-binding</keyword>
<dbReference type="Proteomes" id="UP001243717">
    <property type="component" value="Unassembled WGS sequence"/>
</dbReference>
<reference evidence="3 4" key="1">
    <citation type="submission" date="2023-04" db="EMBL/GenBank/DDBJ databases">
        <title>A novel bacteria isolated from coastal sediment.</title>
        <authorList>
            <person name="Liu X.-J."/>
            <person name="Du Z.-J."/>
        </authorList>
    </citation>
    <scope>NUCLEOTIDE SEQUENCE [LARGE SCALE GENOMIC DNA]</scope>
    <source>
        <strain evidence="3 4">SDUM461004</strain>
    </source>
</reference>
<proteinExistence type="inferred from homology"/>
<keyword evidence="2 3" id="KW-0378">Hydrolase</keyword>
<dbReference type="InterPro" id="IPR023509">
    <property type="entry name" value="DTD-like_sf"/>
</dbReference>
<dbReference type="Pfam" id="PF02580">
    <property type="entry name" value="Tyr_Deacylase"/>
    <property type="match status" value="1"/>
</dbReference>
<comment type="function">
    <text evidence="2">An aminoacyl-tRNA editing enzyme that deacylates mischarged D-aminoacyl-tRNAs. Also deacylates mischarged glycyl-tRNA(Ala), protecting cells against glycine mischarging by AlaRS. Acts via tRNA-based rather than protein-based catalysis; rejects L-amino acids rather than detecting D-amino acids in the active site. By recycling D-aminoacyl-tRNA to D-amino acids and free tRNA molecules, this enzyme counteracts the toxicity associated with the formation of D-aminoacyl-tRNA entities in vivo and helps enforce protein L-homochirality.</text>
</comment>
<dbReference type="Gene3D" id="3.50.80.10">
    <property type="entry name" value="D-tyrosyl-tRNA(Tyr) deacylase"/>
    <property type="match status" value="1"/>
</dbReference>
<evidence type="ECO:0000313" key="4">
    <source>
        <dbReference type="Proteomes" id="UP001243717"/>
    </source>
</evidence>
<comment type="similarity">
    <text evidence="1 2">Belongs to the DTD family.</text>
</comment>
<dbReference type="EC" id="3.1.1.96" evidence="2"/>
<dbReference type="EC" id="3.1.1.-" evidence="2"/>
<gene>
    <name evidence="2 3" type="primary">dtd</name>
    <name evidence="3" type="ORF">QEH59_08240</name>
</gene>
<comment type="domain">
    <text evidence="2">A Gly-cisPro motif from one monomer fits into the active site of the other monomer to allow specific chiral rejection of L-amino acids.</text>
</comment>
<keyword evidence="2" id="KW-0963">Cytoplasm</keyword>
<accession>A0ABU1AHX0</accession>
<dbReference type="NCBIfam" id="TIGR00256">
    <property type="entry name" value="D-aminoacyl-tRNA deacylase"/>
    <property type="match status" value="1"/>
</dbReference>
<evidence type="ECO:0000256" key="2">
    <source>
        <dbReference type="HAMAP-Rule" id="MF_00518"/>
    </source>
</evidence>
<feature type="short sequence motif" description="Gly-cisPro motif, important for rejection of L-amino acids" evidence="2">
    <location>
        <begin position="139"/>
        <end position="140"/>
    </location>
</feature>
<comment type="caution">
    <text evidence="3">The sequence shown here is derived from an EMBL/GenBank/DDBJ whole genome shotgun (WGS) entry which is preliminary data.</text>
</comment>
<dbReference type="PANTHER" id="PTHR10472:SF5">
    <property type="entry name" value="D-AMINOACYL-TRNA DEACYLASE 1"/>
    <property type="match status" value="1"/>
</dbReference>
<sequence>MRAVIQRVSSAKVAVAGRVVGQITGPGLLIFLGVGREDTQSDADWLVGRIVKLRVFESEPGRMDQSLLAVSGQALVISQFTLYGSLKKGNRPSFNRAALPEQAVPLYEYFVTQLSQALGIAVPTGEFGAHMNIDAQNDGPVTLVVDSQARDF</sequence>
<comment type="catalytic activity">
    <reaction evidence="2">
        <text>a D-aminoacyl-tRNA + H2O = a tRNA + a D-alpha-amino acid + H(+)</text>
        <dbReference type="Rhea" id="RHEA:13953"/>
        <dbReference type="Rhea" id="RHEA-COMP:10123"/>
        <dbReference type="Rhea" id="RHEA-COMP:10124"/>
        <dbReference type="ChEBI" id="CHEBI:15377"/>
        <dbReference type="ChEBI" id="CHEBI:15378"/>
        <dbReference type="ChEBI" id="CHEBI:59871"/>
        <dbReference type="ChEBI" id="CHEBI:78442"/>
        <dbReference type="ChEBI" id="CHEBI:79333"/>
        <dbReference type="EC" id="3.1.1.96"/>
    </reaction>
</comment>
<keyword evidence="2" id="KW-0820">tRNA-binding</keyword>
<comment type="subunit">
    <text evidence="2">Homodimer.</text>
</comment>
<name>A0ABU1AHX0_9BACT</name>
<keyword evidence="4" id="KW-1185">Reference proteome</keyword>
<comment type="subcellular location">
    <subcellularLocation>
        <location evidence="2">Cytoplasm</location>
    </subcellularLocation>
</comment>
<protein>
    <recommendedName>
        <fullName evidence="2">D-aminoacyl-tRNA deacylase</fullName>
        <shortName evidence="2">DTD</shortName>
        <ecNumber evidence="2">3.1.1.96</ecNumber>
    </recommendedName>
    <alternativeName>
        <fullName evidence="2">Gly-tRNA(Ala) deacylase</fullName>
        <ecNumber evidence="2">3.1.1.-</ecNumber>
    </alternativeName>
</protein>
<evidence type="ECO:0000313" key="3">
    <source>
        <dbReference type="EMBL" id="MDQ8194412.1"/>
    </source>
</evidence>
<dbReference type="PANTHER" id="PTHR10472">
    <property type="entry name" value="D-TYROSYL-TRNA TYR DEACYLASE"/>
    <property type="match status" value="1"/>
</dbReference>
<dbReference type="InterPro" id="IPR003732">
    <property type="entry name" value="Daa-tRNA_deacyls_DTD"/>
</dbReference>
<dbReference type="EMBL" id="JARXIC010000011">
    <property type="protein sequence ID" value="MDQ8194412.1"/>
    <property type="molecule type" value="Genomic_DNA"/>
</dbReference>
<organism evidence="3 4">
    <name type="scientific">Thalassobacterium sedimentorum</name>
    <dbReference type="NCBI Taxonomy" id="3041258"/>
    <lineage>
        <taxon>Bacteria</taxon>
        <taxon>Pseudomonadati</taxon>
        <taxon>Verrucomicrobiota</taxon>
        <taxon>Opitutia</taxon>
        <taxon>Puniceicoccales</taxon>
        <taxon>Coraliomargaritaceae</taxon>
        <taxon>Thalassobacterium</taxon>
    </lineage>
</organism>
<dbReference type="SUPFAM" id="SSF69500">
    <property type="entry name" value="DTD-like"/>
    <property type="match status" value="1"/>
</dbReference>
<comment type="catalytic activity">
    <reaction evidence="2">
        <text>glycyl-tRNA(Ala) + H2O = tRNA(Ala) + glycine + H(+)</text>
        <dbReference type="Rhea" id="RHEA:53744"/>
        <dbReference type="Rhea" id="RHEA-COMP:9657"/>
        <dbReference type="Rhea" id="RHEA-COMP:13640"/>
        <dbReference type="ChEBI" id="CHEBI:15377"/>
        <dbReference type="ChEBI" id="CHEBI:15378"/>
        <dbReference type="ChEBI" id="CHEBI:57305"/>
        <dbReference type="ChEBI" id="CHEBI:78442"/>
        <dbReference type="ChEBI" id="CHEBI:78522"/>
    </reaction>
</comment>
<dbReference type="HAMAP" id="MF_00518">
    <property type="entry name" value="Deacylase_Dtd"/>
    <property type="match status" value="1"/>
</dbReference>
<dbReference type="GO" id="GO:0051499">
    <property type="term" value="F:D-aminoacyl-tRNA deacylase activity"/>
    <property type="evidence" value="ECO:0007669"/>
    <property type="project" value="UniProtKB-EC"/>
</dbReference>